<protein>
    <recommendedName>
        <fullName evidence="2">CS domain-containing protein</fullName>
    </recommendedName>
</protein>
<dbReference type="PANTHER" id="PTHR12967:SF0">
    <property type="entry name" value="PROTEIN SHQ1 HOMOLOG"/>
    <property type="match status" value="1"/>
</dbReference>
<keyword evidence="4" id="KW-1185">Reference proteome</keyword>
<dbReference type="PANTHER" id="PTHR12967">
    <property type="entry name" value="PROTEIN SHQ1 HOMOLOG"/>
    <property type="match status" value="1"/>
</dbReference>
<sequence length="482" mass="54653">MITPKFSCSQTDDTVVASLYCPSVRASDAEINVDNTLLTVHLNPYFLRLNFPHAVVEDEASSARYDPSTGYLTIALTKEVKGQHFADLDLLTKLLAPRPSQPLPAPSIEVLESRASGKDDIDKISQGTGQLALEEEDEFLKAAENDWQLTQSVPADSAEFHTTSKRYYGFLDKYTGYFMHVAHTENEVNELGHDVEGCQVDDRRNMRIAHENAKWDEEHYMADYADDEYIQELVGWEDPALADASDTVYTEQENMEMLRLPRKEYIMDKVQERTLYLTLITLLFAHAYDKRTTLHDPTPESAWTICTLVPAFSALDPPPYMAIVPDVKSAPELRFSDAEVISALTTSYRRSLAFPLYRSFQLAEECQKDIAAAMMGGKRMIARCLLEMRRILDRHEAYYVYSKIWLEDFCVWIQTCARFASIELKAPLLISKFTSDTVLEEVAKQLASLAVPKSAIGWDLERLEEATRLVSRGESDSDDEST</sequence>
<dbReference type="PROSITE" id="PS51203">
    <property type="entry name" value="CS"/>
    <property type="match status" value="1"/>
</dbReference>
<dbReference type="GO" id="GO:0005654">
    <property type="term" value="C:nucleoplasm"/>
    <property type="evidence" value="ECO:0007669"/>
    <property type="project" value="TreeGrafter"/>
</dbReference>
<dbReference type="Gene3D" id="2.60.40.790">
    <property type="match status" value="1"/>
</dbReference>
<evidence type="ECO:0000259" key="2">
    <source>
        <dbReference type="PROSITE" id="PS51203"/>
    </source>
</evidence>
<gene>
    <name evidence="3" type="ORF">PAXRUDRAFT_825299</name>
</gene>
<dbReference type="InterPro" id="IPR007009">
    <property type="entry name" value="Shq1_C"/>
</dbReference>
<dbReference type="InterPro" id="IPR008978">
    <property type="entry name" value="HSP20-like_chaperone"/>
</dbReference>
<dbReference type="InterPro" id="IPR048696">
    <property type="entry name" value="SHQ1-like_CS"/>
</dbReference>
<accession>A0A0D0EB31</accession>
<reference evidence="4" key="2">
    <citation type="submission" date="2015-01" db="EMBL/GenBank/DDBJ databases">
        <title>Evolutionary Origins and Diversification of the Mycorrhizal Mutualists.</title>
        <authorList>
            <consortium name="DOE Joint Genome Institute"/>
            <consortium name="Mycorrhizal Genomics Consortium"/>
            <person name="Kohler A."/>
            <person name="Kuo A."/>
            <person name="Nagy L.G."/>
            <person name="Floudas D."/>
            <person name="Copeland A."/>
            <person name="Barry K.W."/>
            <person name="Cichocki N."/>
            <person name="Veneault-Fourrey C."/>
            <person name="LaButti K."/>
            <person name="Lindquist E.A."/>
            <person name="Lipzen A."/>
            <person name="Lundell T."/>
            <person name="Morin E."/>
            <person name="Murat C."/>
            <person name="Riley R."/>
            <person name="Ohm R."/>
            <person name="Sun H."/>
            <person name="Tunlid A."/>
            <person name="Henrissat B."/>
            <person name="Grigoriev I.V."/>
            <person name="Hibbett D.S."/>
            <person name="Martin F."/>
        </authorList>
    </citation>
    <scope>NUCLEOTIDE SEQUENCE [LARGE SCALE GENOMIC DNA]</scope>
    <source>
        <strain evidence="4">Ve08.2h10</strain>
    </source>
</reference>
<dbReference type="GO" id="GO:0000493">
    <property type="term" value="P:box H/ACA snoRNP assembly"/>
    <property type="evidence" value="ECO:0007669"/>
    <property type="project" value="InterPro"/>
</dbReference>
<comment type="similarity">
    <text evidence="1">Belongs to the SHQ1 family.</text>
</comment>
<dbReference type="FunCoup" id="A0A0D0EB31">
    <property type="interactions" value="619"/>
</dbReference>
<dbReference type="GO" id="GO:0051082">
    <property type="term" value="F:unfolded protein binding"/>
    <property type="evidence" value="ECO:0007669"/>
    <property type="project" value="TreeGrafter"/>
</dbReference>
<dbReference type="Proteomes" id="UP000054538">
    <property type="component" value="Unassembled WGS sequence"/>
</dbReference>
<dbReference type="InterPro" id="IPR007052">
    <property type="entry name" value="CS_dom"/>
</dbReference>
<dbReference type="HOGENOM" id="CLU_030217_1_0_1"/>
<dbReference type="SUPFAM" id="SSF49764">
    <property type="entry name" value="HSP20-like chaperones"/>
    <property type="match status" value="1"/>
</dbReference>
<dbReference type="Pfam" id="PF04925">
    <property type="entry name" value="SHQ1"/>
    <property type="match status" value="1"/>
</dbReference>
<dbReference type="STRING" id="930991.A0A0D0EB31"/>
<dbReference type="OrthoDB" id="73639at2759"/>
<dbReference type="InParanoid" id="A0A0D0EB31"/>
<proteinExistence type="inferred from homology"/>
<evidence type="ECO:0000313" key="3">
    <source>
        <dbReference type="EMBL" id="KIK97085.1"/>
    </source>
</evidence>
<evidence type="ECO:0000256" key="1">
    <source>
        <dbReference type="ARBA" id="ARBA00005607"/>
    </source>
</evidence>
<evidence type="ECO:0000313" key="4">
    <source>
        <dbReference type="Proteomes" id="UP000054538"/>
    </source>
</evidence>
<dbReference type="AlphaFoldDB" id="A0A0D0EB31"/>
<reference evidence="3 4" key="1">
    <citation type="submission" date="2014-04" db="EMBL/GenBank/DDBJ databases">
        <authorList>
            <consortium name="DOE Joint Genome Institute"/>
            <person name="Kuo A."/>
            <person name="Kohler A."/>
            <person name="Jargeat P."/>
            <person name="Nagy L.G."/>
            <person name="Floudas D."/>
            <person name="Copeland A."/>
            <person name="Barry K.W."/>
            <person name="Cichocki N."/>
            <person name="Veneault-Fourrey C."/>
            <person name="LaButti K."/>
            <person name="Lindquist E.A."/>
            <person name="Lipzen A."/>
            <person name="Lundell T."/>
            <person name="Morin E."/>
            <person name="Murat C."/>
            <person name="Sun H."/>
            <person name="Tunlid A."/>
            <person name="Henrissat B."/>
            <person name="Grigoriev I.V."/>
            <person name="Hibbett D.S."/>
            <person name="Martin F."/>
            <person name="Nordberg H.P."/>
            <person name="Cantor M.N."/>
            <person name="Hua S.X."/>
        </authorList>
    </citation>
    <scope>NUCLEOTIDE SEQUENCE [LARGE SCALE GENOMIC DNA]</scope>
    <source>
        <strain evidence="3 4">Ve08.2h10</strain>
    </source>
</reference>
<dbReference type="GO" id="GO:0005737">
    <property type="term" value="C:cytoplasm"/>
    <property type="evidence" value="ECO:0007669"/>
    <property type="project" value="TreeGrafter"/>
</dbReference>
<name>A0A0D0EB31_9AGAM</name>
<dbReference type="Pfam" id="PF21413">
    <property type="entry name" value="SHQ1-like_CS"/>
    <property type="match status" value="1"/>
</dbReference>
<organism evidence="3 4">
    <name type="scientific">Paxillus rubicundulus Ve08.2h10</name>
    <dbReference type="NCBI Taxonomy" id="930991"/>
    <lineage>
        <taxon>Eukaryota</taxon>
        <taxon>Fungi</taxon>
        <taxon>Dikarya</taxon>
        <taxon>Basidiomycota</taxon>
        <taxon>Agaricomycotina</taxon>
        <taxon>Agaricomycetes</taxon>
        <taxon>Agaricomycetidae</taxon>
        <taxon>Boletales</taxon>
        <taxon>Paxilineae</taxon>
        <taxon>Paxillaceae</taxon>
        <taxon>Paxillus</taxon>
    </lineage>
</organism>
<dbReference type="EMBL" id="KN824953">
    <property type="protein sequence ID" value="KIK97085.1"/>
    <property type="molecule type" value="Genomic_DNA"/>
</dbReference>
<dbReference type="CDD" id="cd00298">
    <property type="entry name" value="ACD_sHsps_p23-like"/>
    <property type="match status" value="1"/>
</dbReference>
<dbReference type="InterPro" id="IPR039742">
    <property type="entry name" value="Shq1"/>
</dbReference>
<feature type="domain" description="CS" evidence="2">
    <location>
        <begin position="1"/>
        <end position="89"/>
    </location>
</feature>